<sequence length="138" mass="15876">MPKGMYDLRLQKLLVRPMIPLEARNHFKAKSEYEPLFLPPLPLSDDRPPAPSWAILCRRITSPIQTALISPSLPIAPDFPAYNDSNRNIKLHHTQSHTPDEDYIQGKTAKQYPSINIICERIRRLEKLGISLFHDRAL</sequence>
<organism evidence="1 2">
    <name type="scientific">Laccaria amethystina LaAM-08-1</name>
    <dbReference type="NCBI Taxonomy" id="1095629"/>
    <lineage>
        <taxon>Eukaryota</taxon>
        <taxon>Fungi</taxon>
        <taxon>Dikarya</taxon>
        <taxon>Basidiomycota</taxon>
        <taxon>Agaricomycotina</taxon>
        <taxon>Agaricomycetes</taxon>
        <taxon>Agaricomycetidae</taxon>
        <taxon>Agaricales</taxon>
        <taxon>Agaricineae</taxon>
        <taxon>Hydnangiaceae</taxon>
        <taxon>Laccaria</taxon>
    </lineage>
</organism>
<dbReference type="HOGENOM" id="CLU_1855595_0_0_1"/>
<evidence type="ECO:0000313" key="2">
    <source>
        <dbReference type="Proteomes" id="UP000054477"/>
    </source>
</evidence>
<accession>A0A0C9XSS4</accession>
<evidence type="ECO:0000313" key="1">
    <source>
        <dbReference type="EMBL" id="KIK00812.1"/>
    </source>
</evidence>
<gene>
    <name evidence="1" type="ORF">K443DRAFT_7391</name>
</gene>
<proteinExistence type="predicted"/>
<dbReference type="EMBL" id="KN838618">
    <property type="protein sequence ID" value="KIK00812.1"/>
    <property type="molecule type" value="Genomic_DNA"/>
</dbReference>
<reference evidence="1 2" key="1">
    <citation type="submission" date="2014-04" db="EMBL/GenBank/DDBJ databases">
        <authorList>
            <consortium name="DOE Joint Genome Institute"/>
            <person name="Kuo A."/>
            <person name="Kohler A."/>
            <person name="Nagy L.G."/>
            <person name="Floudas D."/>
            <person name="Copeland A."/>
            <person name="Barry K.W."/>
            <person name="Cichocki N."/>
            <person name="Veneault-Fourrey C."/>
            <person name="LaButti K."/>
            <person name="Lindquist E.A."/>
            <person name="Lipzen A."/>
            <person name="Lundell T."/>
            <person name="Morin E."/>
            <person name="Murat C."/>
            <person name="Sun H."/>
            <person name="Tunlid A."/>
            <person name="Henrissat B."/>
            <person name="Grigoriev I.V."/>
            <person name="Hibbett D.S."/>
            <person name="Martin F."/>
            <person name="Nordberg H.P."/>
            <person name="Cantor M.N."/>
            <person name="Hua S.X."/>
        </authorList>
    </citation>
    <scope>NUCLEOTIDE SEQUENCE [LARGE SCALE GENOMIC DNA]</scope>
    <source>
        <strain evidence="1 2">LaAM-08-1</strain>
    </source>
</reference>
<protein>
    <submittedName>
        <fullName evidence="1">Uncharacterized protein</fullName>
    </submittedName>
</protein>
<keyword evidence="2" id="KW-1185">Reference proteome</keyword>
<reference evidence="2" key="2">
    <citation type="submission" date="2015-01" db="EMBL/GenBank/DDBJ databases">
        <title>Evolutionary Origins and Diversification of the Mycorrhizal Mutualists.</title>
        <authorList>
            <consortium name="DOE Joint Genome Institute"/>
            <consortium name="Mycorrhizal Genomics Consortium"/>
            <person name="Kohler A."/>
            <person name="Kuo A."/>
            <person name="Nagy L.G."/>
            <person name="Floudas D."/>
            <person name="Copeland A."/>
            <person name="Barry K.W."/>
            <person name="Cichocki N."/>
            <person name="Veneault-Fourrey C."/>
            <person name="LaButti K."/>
            <person name="Lindquist E.A."/>
            <person name="Lipzen A."/>
            <person name="Lundell T."/>
            <person name="Morin E."/>
            <person name="Murat C."/>
            <person name="Riley R."/>
            <person name="Ohm R."/>
            <person name="Sun H."/>
            <person name="Tunlid A."/>
            <person name="Henrissat B."/>
            <person name="Grigoriev I.V."/>
            <person name="Hibbett D.S."/>
            <person name="Martin F."/>
        </authorList>
    </citation>
    <scope>NUCLEOTIDE SEQUENCE [LARGE SCALE GENOMIC DNA]</scope>
    <source>
        <strain evidence="2">LaAM-08-1</strain>
    </source>
</reference>
<dbReference type="AlphaFoldDB" id="A0A0C9XSS4"/>
<dbReference type="Proteomes" id="UP000054477">
    <property type="component" value="Unassembled WGS sequence"/>
</dbReference>
<name>A0A0C9XSS4_9AGAR</name>